<protein>
    <submittedName>
        <fullName evidence="2">Uncharacterized protein</fullName>
    </submittedName>
</protein>
<keyword evidence="1" id="KW-1133">Transmembrane helix</keyword>
<evidence type="ECO:0000313" key="2">
    <source>
        <dbReference type="EMBL" id="KXJ90280.1"/>
    </source>
</evidence>
<evidence type="ECO:0000256" key="1">
    <source>
        <dbReference type="SAM" id="Phobius"/>
    </source>
</evidence>
<feature type="transmembrane region" description="Helical" evidence="1">
    <location>
        <begin position="73"/>
        <end position="92"/>
    </location>
</feature>
<dbReference type="AlphaFoldDB" id="A0A136IZ67"/>
<keyword evidence="3" id="KW-1185">Reference proteome</keyword>
<sequence length="93" mass="10419">MLDDGRPFVFFFLVWLVITTLAVRPPRSHWVMLRKVGNLGLALRAKDQGWYYHRDIGPVPAVFGAVSPRRARVLPVLVKPAVIVIAVIGPLFS</sequence>
<keyword evidence="1" id="KW-0812">Transmembrane</keyword>
<gene>
    <name evidence="2" type="ORF">Micbo1qcDRAFT_164817</name>
</gene>
<dbReference type="Proteomes" id="UP000070501">
    <property type="component" value="Unassembled WGS sequence"/>
</dbReference>
<feature type="transmembrane region" description="Helical" evidence="1">
    <location>
        <begin position="6"/>
        <end position="24"/>
    </location>
</feature>
<dbReference type="EMBL" id="KQ964253">
    <property type="protein sequence ID" value="KXJ90280.1"/>
    <property type="molecule type" value="Genomic_DNA"/>
</dbReference>
<dbReference type="InParanoid" id="A0A136IZ67"/>
<name>A0A136IZ67_9PEZI</name>
<accession>A0A136IZ67</accession>
<organism evidence="2 3">
    <name type="scientific">Microdochium bolleyi</name>
    <dbReference type="NCBI Taxonomy" id="196109"/>
    <lineage>
        <taxon>Eukaryota</taxon>
        <taxon>Fungi</taxon>
        <taxon>Dikarya</taxon>
        <taxon>Ascomycota</taxon>
        <taxon>Pezizomycotina</taxon>
        <taxon>Sordariomycetes</taxon>
        <taxon>Xylariomycetidae</taxon>
        <taxon>Xylariales</taxon>
        <taxon>Microdochiaceae</taxon>
        <taxon>Microdochium</taxon>
    </lineage>
</organism>
<feature type="non-terminal residue" evidence="2">
    <location>
        <position position="93"/>
    </location>
</feature>
<proteinExistence type="predicted"/>
<reference evidence="3" key="1">
    <citation type="submission" date="2016-02" db="EMBL/GenBank/DDBJ databases">
        <title>Draft genome sequence of Microdochium bolleyi, a fungal endophyte of beachgrass.</title>
        <authorList>
            <consortium name="DOE Joint Genome Institute"/>
            <person name="David A.S."/>
            <person name="May G."/>
            <person name="Haridas S."/>
            <person name="Lim J."/>
            <person name="Wang M."/>
            <person name="Labutti K."/>
            <person name="Lipzen A."/>
            <person name="Barry K."/>
            <person name="Grigoriev I.V."/>
        </authorList>
    </citation>
    <scope>NUCLEOTIDE SEQUENCE [LARGE SCALE GENOMIC DNA]</scope>
    <source>
        <strain evidence="3">J235TASD1</strain>
    </source>
</reference>
<evidence type="ECO:0000313" key="3">
    <source>
        <dbReference type="Proteomes" id="UP000070501"/>
    </source>
</evidence>
<keyword evidence="1" id="KW-0472">Membrane</keyword>